<proteinExistence type="predicted"/>
<dbReference type="AlphaFoldDB" id="A0AAW0EI01"/>
<evidence type="ECO:0000256" key="1">
    <source>
        <dbReference type="SAM" id="MobiDB-lite"/>
    </source>
</evidence>
<keyword evidence="3" id="KW-1185">Reference proteome</keyword>
<feature type="region of interest" description="Disordered" evidence="1">
    <location>
        <begin position="136"/>
        <end position="170"/>
    </location>
</feature>
<accession>A0AAW0EI01</accession>
<dbReference type="EMBL" id="JAWWNJ010000001">
    <property type="protein sequence ID" value="KAK7065057.1"/>
    <property type="molecule type" value="Genomic_DNA"/>
</dbReference>
<organism evidence="2 3">
    <name type="scientific">Favolaschia claudopus</name>
    <dbReference type="NCBI Taxonomy" id="2862362"/>
    <lineage>
        <taxon>Eukaryota</taxon>
        <taxon>Fungi</taxon>
        <taxon>Dikarya</taxon>
        <taxon>Basidiomycota</taxon>
        <taxon>Agaricomycotina</taxon>
        <taxon>Agaricomycetes</taxon>
        <taxon>Agaricomycetidae</taxon>
        <taxon>Agaricales</taxon>
        <taxon>Marasmiineae</taxon>
        <taxon>Mycenaceae</taxon>
        <taxon>Favolaschia</taxon>
    </lineage>
</organism>
<dbReference type="Proteomes" id="UP001362999">
    <property type="component" value="Unassembled WGS sequence"/>
</dbReference>
<evidence type="ECO:0000313" key="3">
    <source>
        <dbReference type="Proteomes" id="UP001362999"/>
    </source>
</evidence>
<gene>
    <name evidence="2" type="ORF">R3P38DRAFT_3420468</name>
</gene>
<protein>
    <submittedName>
        <fullName evidence="2">Uncharacterized protein</fullName>
    </submittedName>
</protein>
<feature type="compositionally biased region" description="Low complexity" evidence="1">
    <location>
        <begin position="156"/>
        <end position="170"/>
    </location>
</feature>
<reference evidence="2 3" key="1">
    <citation type="journal article" date="2024" name="J Genomics">
        <title>Draft genome sequencing and assembly of Favolaschia claudopus CIRM-BRFM 2984 isolated from oak limbs.</title>
        <authorList>
            <person name="Navarro D."/>
            <person name="Drula E."/>
            <person name="Chaduli D."/>
            <person name="Cazenave R."/>
            <person name="Ahrendt S."/>
            <person name="Wang J."/>
            <person name="Lipzen A."/>
            <person name="Daum C."/>
            <person name="Barry K."/>
            <person name="Grigoriev I.V."/>
            <person name="Favel A."/>
            <person name="Rosso M.N."/>
            <person name="Martin F."/>
        </authorList>
    </citation>
    <scope>NUCLEOTIDE SEQUENCE [LARGE SCALE GENOMIC DNA]</scope>
    <source>
        <strain evidence="2 3">CIRM-BRFM 2984</strain>
    </source>
</reference>
<name>A0AAW0EI01_9AGAR</name>
<sequence>MDHLISTLITQVVPYYALKQRRQKWGFEGIDIEVKKRQDIVEKSRSYREDQIEPPKPRAPLAVLAEKLERLAGRLRRPRAKESDLPTLSDFNRLLDDMLLATDRDSVLPAAQHVPANTNEWRKTQAAMGVLPKAKTRARNVDPDRDSATALGSRVGPRPLGSRRSQPPLSPPLLLQVLNYYSTPATSQPTVLTSAQPAPYTLPATSQPTYYHPNYYYYPPPYPYMYSTAQKAVVDSFVQITTCILDSCRKLPVSDGPWRRKVGKFDLPRRRDTDHPVWREKRSSISLQSIKKYISAPREVPAGLPTLVDLAAFKIPEALLSLDDIPDPIVSRSSGDGIEYPSARVAPCSKSTFGYRHHTFDKYRKSSSIEQKGDIDEWILIHEKYLADDERLGTTGKAACDLPGYKLLDNLRAATVEIQPSLAAFRDSFERLSDGLLTNLTWDTSSSPVALSSGPSWQCTPPPVVLKLVRSPRAVLLNFDLDICAMGWDGSDVWMLPRAARALETGYIVFTMNFCVVVYSLLSPLRSRFPACFKGPGSALRYAERLQKNKINLLNVNAHR</sequence>
<evidence type="ECO:0000313" key="2">
    <source>
        <dbReference type="EMBL" id="KAK7065057.1"/>
    </source>
</evidence>
<comment type="caution">
    <text evidence="2">The sequence shown here is derived from an EMBL/GenBank/DDBJ whole genome shotgun (WGS) entry which is preliminary data.</text>
</comment>